<dbReference type="InterPro" id="IPR036145">
    <property type="entry name" value="MinC_C_sf"/>
</dbReference>
<dbReference type="Gene3D" id="2.160.20.70">
    <property type="match status" value="1"/>
</dbReference>
<dbReference type="HAMAP" id="MF_00267">
    <property type="entry name" value="MinC"/>
    <property type="match status" value="1"/>
</dbReference>
<dbReference type="SUPFAM" id="SSF63848">
    <property type="entry name" value="Cell-division inhibitor MinC, C-terminal domain"/>
    <property type="match status" value="1"/>
</dbReference>
<comment type="subunit">
    <text evidence="4 5">Interacts with MinD and FtsZ.</text>
</comment>
<dbReference type="NCBIfam" id="NF001775">
    <property type="entry name" value="PRK00513.1-6"/>
    <property type="match status" value="1"/>
</dbReference>
<accession>A0A8I0AE43</accession>
<evidence type="ECO:0000256" key="2">
    <source>
        <dbReference type="ARBA" id="ARBA00023210"/>
    </source>
</evidence>
<name>A0A8I0AE43_9CLOT</name>
<evidence type="ECO:0000256" key="1">
    <source>
        <dbReference type="ARBA" id="ARBA00022618"/>
    </source>
</evidence>
<dbReference type="InterPro" id="IPR016098">
    <property type="entry name" value="CAP/MinC_C"/>
</dbReference>
<evidence type="ECO:0000313" key="7">
    <source>
        <dbReference type="EMBL" id="MBC5640353.1"/>
    </source>
</evidence>
<evidence type="ECO:0000259" key="6">
    <source>
        <dbReference type="Pfam" id="PF03775"/>
    </source>
</evidence>
<comment type="similarity">
    <text evidence="5">Belongs to the MinC family.</text>
</comment>
<dbReference type="GO" id="GO:0000902">
    <property type="term" value="P:cell morphogenesis"/>
    <property type="evidence" value="ECO:0007669"/>
    <property type="project" value="InterPro"/>
</dbReference>
<dbReference type="InterPro" id="IPR013033">
    <property type="entry name" value="MinC"/>
</dbReference>
<keyword evidence="8" id="KW-1185">Reference proteome</keyword>
<sequence length="213" mass="23449">MKENRIEIKGDKEGISVIVNIDKFINFDEVIAEIISVLSIGKGFYKNSIIKIIANLKNVSDSEIAKLKDKLFEEIHIRDCIFDDTNKRKIEADAVFTGIYEGRTKFIKKTIRGGQCINSKGNIVVIGDINSGAEVSAGGNIIVLGSIRGRVRAGIGGNREAIIAAFILQPQLLQIGDLITVSPDDVKPPYPEVARVKDGMIIVEPYLPNKYSY</sequence>
<reference evidence="7" key="1">
    <citation type="submission" date="2020-08" db="EMBL/GenBank/DDBJ databases">
        <title>Genome public.</title>
        <authorList>
            <person name="Liu C."/>
            <person name="Sun Q."/>
        </authorList>
    </citation>
    <scope>NUCLEOTIDE SEQUENCE</scope>
    <source>
        <strain evidence="7">NSJ-42</strain>
    </source>
</reference>
<dbReference type="GO" id="GO:1901891">
    <property type="term" value="P:regulation of cell septum assembly"/>
    <property type="evidence" value="ECO:0007669"/>
    <property type="project" value="InterPro"/>
</dbReference>
<gene>
    <name evidence="5 7" type="primary">minC</name>
    <name evidence="7" type="ORF">H8R92_07925</name>
</gene>
<organism evidence="7 8">
    <name type="scientific">Clostridium lentum</name>
    <dbReference type="NCBI Taxonomy" id="2763037"/>
    <lineage>
        <taxon>Bacteria</taxon>
        <taxon>Bacillati</taxon>
        <taxon>Bacillota</taxon>
        <taxon>Clostridia</taxon>
        <taxon>Eubacteriales</taxon>
        <taxon>Clostridiaceae</taxon>
        <taxon>Clostridium</taxon>
    </lineage>
</organism>
<dbReference type="NCBIfam" id="TIGR01222">
    <property type="entry name" value="minC"/>
    <property type="match status" value="1"/>
</dbReference>
<evidence type="ECO:0000256" key="4">
    <source>
        <dbReference type="ARBA" id="ARBA00046874"/>
    </source>
</evidence>
<proteinExistence type="inferred from homology"/>
<dbReference type="GO" id="GO:0000917">
    <property type="term" value="P:division septum assembly"/>
    <property type="evidence" value="ECO:0007669"/>
    <property type="project" value="UniProtKB-KW"/>
</dbReference>
<evidence type="ECO:0000256" key="3">
    <source>
        <dbReference type="ARBA" id="ARBA00023306"/>
    </source>
</evidence>
<keyword evidence="2 5" id="KW-0717">Septation</keyword>
<comment type="caution">
    <text evidence="7">The sequence shown here is derived from an EMBL/GenBank/DDBJ whole genome shotgun (WGS) entry which is preliminary data.</text>
</comment>
<dbReference type="RefSeq" id="WP_186835147.1">
    <property type="nucleotide sequence ID" value="NZ_JACOOQ010000011.1"/>
</dbReference>
<keyword evidence="3 5" id="KW-0131">Cell cycle</keyword>
<dbReference type="InterPro" id="IPR005526">
    <property type="entry name" value="Septum_form_inhib_MinC_C"/>
</dbReference>
<dbReference type="Proteomes" id="UP000662088">
    <property type="component" value="Unassembled WGS sequence"/>
</dbReference>
<dbReference type="EMBL" id="JACOOQ010000011">
    <property type="protein sequence ID" value="MBC5640353.1"/>
    <property type="molecule type" value="Genomic_DNA"/>
</dbReference>
<dbReference type="PANTHER" id="PTHR34108">
    <property type="entry name" value="SEPTUM SITE-DETERMINING PROTEIN MINC"/>
    <property type="match status" value="1"/>
</dbReference>
<dbReference type="Pfam" id="PF03775">
    <property type="entry name" value="MinC_C"/>
    <property type="match status" value="1"/>
</dbReference>
<dbReference type="PANTHER" id="PTHR34108:SF1">
    <property type="entry name" value="SEPTUM SITE-DETERMINING PROTEIN MINC"/>
    <property type="match status" value="1"/>
</dbReference>
<protein>
    <recommendedName>
        <fullName evidence="5">Probable septum site-determining protein MinC</fullName>
    </recommendedName>
</protein>
<evidence type="ECO:0000256" key="5">
    <source>
        <dbReference type="HAMAP-Rule" id="MF_00267"/>
    </source>
</evidence>
<feature type="domain" description="Septum formation inhibitor MinC C-terminal" evidence="6">
    <location>
        <begin position="106"/>
        <end position="203"/>
    </location>
</feature>
<dbReference type="AlphaFoldDB" id="A0A8I0AE43"/>
<keyword evidence="1 5" id="KW-0132">Cell division</keyword>
<comment type="function">
    <text evidence="5">Cell division inhibitor that blocks the formation of polar Z ring septums. Rapidly oscillates between the poles of the cell to destabilize FtsZ filaments that have formed before they mature into polar Z rings. Prevents FtsZ polymerization.</text>
</comment>
<evidence type="ECO:0000313" key="8">
    <source>
        <dbReference type="Proteomes" id="UP000662088"/>
    </source>
</evidence>